<gene>
    <name evidence="6" type="ORF">BCR42DRAFT_423225</name>
</gene>
<dbReference type="InterPro" id="IPR054080">
    <property type="entry name" value="TPR1-like_2nd"/>
</dbReference>
<dbReference type="GO" id="GO:0043161">
    <property type="term" value="P:proteasome-mediated ubiquitin-dependent protein catabolic process"/>
    <property type="evidence" value="ECO:0007669"/>
    <property type="project" value="TreeGrafter"/>
</dbReference>
<protein>
    <submittedName>
        <fullName evidence="6">WD40-repeat-containing domain protein</fullName>
    </submittedName>
</protein>
<feature type="repeat" description="WD" evidence="3">
    <location>
        <begin position="267"/>
        <end position="308"/>
    </location>
</feature>
<evidence type="ECO:0000256" key="1">
    <source>
        <dbReference type="ARBA" id="ARBA00022574"/>
    </source>
</evidence>
<dbReference type="EMBL" id="MCGE01000026">
    <property type="protein sequence ID" value="ORZ09864.1"/>
    <property type="molecule type" value="Genomic_DNA"/>
</dbReference>
<name>A0A1X2I5M9_9FUNG</name>
<keyword evidence="7" id="KW-1185">Reference proteome</keyword>
<dbReference type="SUPFAM" id="SSF50978">
    <property type="entry name" value="WD40 repeat-like"/>
    <property type="match status" value="1"/>
</dbReference>
<dbReference type="PROSITE" id="PS50294">
    <property type="entry name" value="WD_REPEATS_REGION"/>
    <property type="match status" value="3"/>
</dbReference>
<dbReference type="InterPro" id="IPR036322">
    <property type="entry name" value="WD40_repeat_dom_sf"/>
</dbReference>
<dbReference type="InterPro" id="IPR001680">
    <property type="entry name" value="WD40_rpt"/>
</dbReference>
<proteinExistence type="predicted"/>
<dbReference type="STRING" id="90262.A0A1X2I5M9"/>
<dbReference type="InterPro" id="IPR015943">
    <property type="entry name" value="WD40/YVTN_repeat-like_dom_sf"/>
</dbReference>
<comment type="caution">
    <text evidence="6">The sequence shown here is derived from an EMBL/GenBank/DDBJ whole genome shotgun (WGS) entry which is preliminary data.</text>
</comment>
<dbReference type="Pfam" id="PF00400">
    <property type="entry name" value="WD40"/>
    <property type="match status" value="4"/>
</dbReference>
<dbReference type="PROSITE" id="PS50082">
    <property type="entry name" value="WD_REPEATS_2"/>
    <property type="match status" value="3"/>
</dbReference>
<keyword evidence="1 3" id="KW-0853">WD repeat</keyword>
<evidence type="ECO:0000313" key="6">
    <source>
        <dbReference type="EMBL" id="ORZ09864.1"/>
    </source>
</evidence>
<dbReference type="InterPro" id="IPR048419">
    <property type="entry name" value="Topless_Znf"/>
</dbReference>
<dbReference type="Gene3D" id="2.130.10.10">
    <property type="entry name" value="YVTN repeat-like/Quinoprotein amine dehydrogenase"/>
    <property type="match status" value="3"/>
</dbReference>
<accession>A0A1X2I5M9</accession>
<dbReference type="InterPro" id="IPR019775">
    <property type="entry name" value="WD40_repeat_CS"/>
</dbReference>
<evidence type="ECO:0000256" key="3">
    <source>
        <dbReference type="PROSITE-ProRule" id="PRU00221"/>
    </source>
</evidence>
<dbReference type="GO" id="GO:0034657">
    <property type="term" value="C:GID complex"/>
    <property type="evidence" value="ECO:0007669"/>
    <property type="project" value="TreeGrafter"/>
</dbReference>
<dbReference type="PANTHER" id="PTHR22838">
    <property type="entry name" value="WD REPEAT PROTEIN 26-RELATED"/>
    <property type="match status" value="1"/>
</dbReference>
<feature type="repeat" description="WD" evidence="3">
    <location>
        <begin position="512"/>
        <end position="549"/>
    </location>
</feature>
<reference evidence="6 7" key="1">
    <citation type="submission" date="2016-07" db="EMBL/GenBank/DDBJ databases">
        <title>Pervasive Adenine N6-methylation of Active Genes in Fungi.</title>
        <authorList>
            <consortium name="DOE Joint Genome Institute"/>
            <person name="Mondo S.J."/>
            <person name="Dannebaum R.O."/>
            <person name="Kuo R.C."/>
            <person name="Labutti K."/>
            <person name="Haridas S."/>
            <person name="Kuo A."/>
            <person name="Salamov A."/>
            <person name="Ahrendt S.R."/>
            <person name="Lipzen A."/>
            <person name="Sullivan W."/>
            <person name="Andreopoulos W.B."/>
            <person name="Clum A."/>
            <person name="Lindquist E."/>
            <person name="Daum C."/>
            <person name="Ramamoorthy G.K."/>
            <person name="Gryganskyi A."/>
            <person name="Culley D."/>
            <person name="Magnuson J.K."/>
            <person name="James T.Y."/>
            <person name="O'Malley M.A."/>
            <person name="Stajich J.E."/>
            <person name="Spatafora J.W."/>
            <person name="Visel A."/>
            <person name="Grigoriev I.V."/>
        </authorList>
    </citation>
    <scope>NUCLEOTIDE SEQUENCE [LARGE SCALE GENOMIC DNA]</scope>
    <source>
        <strain evidence="6 7">NRRL 1336</strain>
    </source>
</reference>
<dbReference type="InterPro" id="IPR006594">
    <property type="entry name" value="LisH"/>
</dbReference>
<dbReference type="PROSITE" id="PS50896">
    <property type="entry name" value="LISH"/>
    <property type="match status" value="1"/>
</dbReference>
<dbReference type="Pfam" id="PF21889">
    <property type="entry name" value="TPR1-like_2nd"/>
    <property type="match status" value="1"/>
</dbReference>
<dbReference type="Pfam" id="PF23627">
    <property type="entry name" value="LisH_WDR26"/>
    <property type="match status" value="1"/>
</dbReference>
<keyword evidence="2" id="KW-0677">Repeat</keyword>
<dbReference type="Proteomes" id="UP000193560">
    <property type="component" value="Unassembled WGS sequence"/>
</dbReference>
<evidence type="ECO:0000256" key="4">
    <source>
        <dbReference type="SAM" id="MobiDB-lite"/>
    </source>
</evidence>
<feature type="repeat" description="WD" evidence="3">
    <location>
        <begin position="350"/>
        <end position="382"/>
    </location>
</feature>
<feature type="region of interest" description="Disordered" evidence="4">
    <location>
        <begin position="1"/>
        <end position="34"/>
    </location>
</feature>
<dbReference type="InterPro" id="IPR020472">
    <property type="entry name" value="WD40_PAC1"/>
</dbReference>
<evidence type="ECO:0000259" key="5">
    <source>
        <dbReference type="PROSITE" id="PS50897"/>
    </source>
</evidence>
<feature type="domain" description="CTLH" evidence="5">
    <location>
        <begin position="128"/>
        <end position="150"/>
    </location>
</feature>
<dbReference type="PROSITE" id="PS50897">
    <property type="entry name" value="CTLH"/>
    <property type="match status" value="1"/>
</dbReference>
<dbReference type="InterPro" id="IPR051350">
    <property type="entry name" value="WD_repeat-ST_regulator"/>
</dbReference>
<dbReference type="SMART" id="SM00320">
    <property type="entry name" value="WD40"/>
    <property type="match status" value="7"/>
</dbReference>
<dbReference type="AlphaFoldDB" id="A0A1X2I5M9"/>
<dbReference type="CDD" id="cd00200">
    <property type="entry name" value="WD40"/>
    <property type="match status" value="1"/>
</dbReference>
<sequence>MQITKHTNTATNGATSSASSSTQDLSSAGKRPSEHIPSDELVRLLLQSLNTLGYQNVAETLERDSGITLESPLVTEFREAVLGGRWSKCESLFPQLCMVPPTEQDMDNGGGGDDNDDDTSQPTDQVYNHIRFLIRQQKFLELLEARKLMKALSVLRNELSPLGENNTERLHELSSLILCSSAEEVKQRTHWDGESGFSREQLLVQLQGYIDPNIMIPRDRLVTLINQAYEWQQSNCLYHNHSKASYSLFSDHVCDKNEFPTKTISILTDHTDEVWHVAYSHNGRYLASASKDSSCIIWDMKTYQRVKRIQCASSISFCSWSPDDSKIVLCGNDSLLLIWNPFEGEILQKFVGHSDQVTSCVWLPNGQYIISGSLDKTLRLWKTNGNLVTRLDEQRIVDMAINANGSRLVIIGFDKKLNIYDVDGLTLTKISDIQEECDITSLTMTKDGKYALVNLQESQEIHLWDLQKQMVIHKYQGLKQGSFIIRSAFGVGSEDNHVYVWNRDHESLLQVLKGHQQSVNSVAWCPSTSLPSTFASASDDRTIRIWGLEKDGLNGHSLQENGNNHDQYLV</sequence>
<evidence type="ECO:0000313" key="7">
    <source>
        <dbReference type="Proteomes" id="UP000193560"/>
    </source>
</evidence>
<organism evidence="6 7">
    <name type="scientific">Absidia repens</name>
    <dbReference type="NCBI Taxonomy" id="90262"/>
    <lineage>
        <taxon>Eukaryota</taxon>
        <taxon>Fungi</taxon>
        <taxon>Fungi incertae sedis</taxon>
        <taxon>Mucoromycota</taxon>
        <taxon>Mucoromycotina</taxon>
        <taxon>Mucoromycetes</taxon>
        <taxon>Mucorales</taxon>
        <taxon>Cunninghamellaceae</taxon>
        <taxon>Absidia</taxon>
    </lineage>
</organism>
<evidence type="ECO:0000256" key="2">
    <source>
        <dbReference type="ARBA" id="ARBA00022737"/>
    </source>
</evidence>
<feature type="compositionally biased region" description="Low complexity" evidence="4">
    <location>
        <begin position="9"/>
        <end position="28"/>
    </location>
</feature>
<dbReference type="PROSITE" id="PS00678">
    <property type="entry name" value="WD_REPEATS_1"/>
    <property type="match status" value="1"/>
</dbReference>
<dbReference type="InterPro" id="IPR006595">
    <property type="entry name" value="CTLH_C"/>
</dbReference>
<dbReference type="OrthoDB" id="972532at2759"/>
<dbReference type="PRINTS" id="PR00320">
    <property type="entry name" value="GPROTEINBRPT"/>
</dbReference>
<feature type="region of interest" description="Disordered" evidence="4">
    <location>
        <begin position="99"/>
        <end position="122"/>
    </location>
</feature>
<dbReference type="PANTHER" id="PTHR22838:SF0">
    <property type="entry name" value="WD REPEAT-CONTAINING PROTEIN 26"/>
    <property type="match status" value="1"/>
</dbReference>
<dbReference type="Pfam" id="PF21359">
    <property type="entry name" value="zf_topless"/>
    <property type="match status" value="1"/>
</dbReference>